<evidence type="ECO:0000313" key="1">
    <source>
        <dbReference type="EMBL" id="RWW91973.1"/>
    </source>
</evidence>
<gene>
    <name evidence="1" type="ORF">EPI11_17250</name>
</gene>
<dbReference type="AlphaFoldDB" id="A0A444GLX6"/>
<name>A0A444GLX6_9FLAO</name>
<proteinExistence type="predicted"/>
<dbReference type="Proteomes" id="UP000287527">
    <property type="component" value="Unassembled WGS sequence"/>
</dbReference>
<comment type="caution">
    <text evidence="1">The sequence shown here is derived from an EMBL/GenBank/DDBJ whole genome shotgun (WGS) entry which is preliminary data.</text>
</comment>
<reference evidence="1 2" key="1">
    <citation type="submission" date="2019-01" db="EMBL/GenBank/DDBJ databases">
        <title>Flavobacterium sp. nov.,isolated from freshwater.</title>
        <authorList>
            <person name="Zhang R."/>
            <person name="Du Z.-J."/>
        </authorList>
    </citation>
    <scope>NUCLEOTIDE SEQUENCE [LARGE SCALE GENOMIC DNA]</scope>
    <source>
        <strain evidence="1 2">1E403</strain>
    </source>
</reference>
<accession>A0A444GLX6</accession>
<evidence type="ECO:0000313" key="2">
    <source>
        <dbReference type="Proteomes" id="UP000287527"/>
    </source>
</evidence>
<keyword evidence="2" id="KW-1185">Reference proteome</keyword>
<dbReference type="EMBL" id="SBII01000015">
    <property type="protein sequence ID" value="RWW91973.1"/>
    <property type="molecule type" value="Genomic_DNA"/>
</dbReference>
<protein>
    <submittedName>
        <fullName evidence="1">Uncharacterized protein</fullName>
    </submittedName>
</protein>
<dbReference type="RefSeq" id="WP_128391240.1">
    <property type="nucleotide sequence ID" value="NZ_SBII01000015.1"/>
</dbReference>
<sequence>MMIKLYSQSDAKYLFDYYSPKVIGKPLTPEPVSNITHLQMIEYADGNYQLVAIGSEVYPGTVKPLSNISTVTKRLGLPSPEEVLESK</sequence>
<organism evidence="1 2">
    <name type="scientific">Flavobacterium cerinum</name>
    <dbReference type="NCBI Taxonomy" id="2502784"/>
    <lineage>
        <taxon>Bacteria</taxon>
        <taxon>Pseudomonadati</taxon>
        <taxon>Bacteroidota</taxon>
        <taxon>Flavobacteriia</taxon>
        <taxon>Flavobacteriales</taxon>
        <taxon>Flavobacteriaceae</taxon>
        <taxon>Flavobacterium</taxon>
    </lineage>
</organism>
<dbReference type="OrthoDB" id="1381838at2"/>